<dbReference type="InterPro" id="IPR055298">
    <property type="entry name" value="AtLOH3-like"/>
</dbReference>
<dbReference type="PANTHER" id="PTHR11697">
    <property type="entry name" value="GENERAL TRANSCRIPTION FACTOR 2-RELATED ZINC FINGER PROTEIN"/>
    <property type="match status" value="1"/>
</dbReference>
<dbReference type="Gramene" id="Bo01149s010.1">
    <property type="protein sequence ID" value="Bo01149s010.1"/>
    <property type="gene ID" value="Bo01149s010"/>
</dbReference>
<feature type="domain" description="TTF-type" evidence="1">
    <location>
        <begin position="1"/>
        <end position="88"/>
    </location>
</feature>
<accession>A0A0D2ZTW1</accession>
<name>A0A0D2ZTW1_BRAOL</name>
<organism evidence="2 3">
    <name type="scientific">Brassica oleracea var. oleracea</name>
    <dbReference type="NCBI Taxonomy" id="109376"/>
    <lineage>
        <taxon>Eukaryota</taxon>
        <taxon>Viridiplantae</taxon>
        <taxon>Streptophyta</taxon>
        <taxon>Embryophyta</taxon>
        <taxon>Tracheophyta</taxon>
        <taxon>Spermatophyta</taxon>
        <taxon>Magnoliopsida</taxon>
        <taxon>eudicotyledons</taxon>
        <taxon>Gunneridae</taxon>
        <taxon>Pentapetalae</taxon>
        <taxon>rosids</taxon>
        <taxon>malvids</taxon>
        <taxon>Brassicales</taxon>
        <taxon>Brassicaceae</taxon>
        <taxon>Brassiceae</taxon>
        <taxon>Brassica</taxon>
    </lineage>
</organism>
<dbReference type="Pfam" id="PF14291">
    <property type="entry name" value="DUF4371"/>
    <property type="match status" value="1"/>
</dbReference>
<dbReference type="InterPro" id="IPR012337">
    <property type="entry name" value="RNaseH-like_sf"/>
</dbReference>
<dbReference type="InterPro" id="IPR006580">
    <property type="entry name" value="Znf_TTF"/>
</dbReference>
<dbReference type="PANTHER" id="PTHR11697:SF230">
    <property type="entry name" value="ZINC FINGER, MYM DOMAIN CONTAINING 1"/>
    <property type="match status" value="1"/>
</dbReference>
<reference evidence="2" key="2">
    <citation type="submission" date="2015-06" db="UniProtKB">
        <authorList>
            <consortium name="EnsemblPlants"/>
        </authorList>
    </citation>
    <scope>IDENTIFICATION</scope>
</reference>
<dbReference type="Pfam" id="PF05699">
    <property type="entry name" value="Dimer_Tnp_hAT"/>
    <property type="match status" value="1"/>
</dbReference>
<evidence type="ECO:0000313" key="3">
    <source>
        <dbReference type="Proteomes" id="UP000032141"/>
    </source>
</evidence>
<protein>
    <recommendedName>
        <fullName evidence="1">TTF-type domain-containing protein</fullName>
    </recommendedName>
</protein>
<proteinExistence type="predicted"/>
<evidence type="ECO:0000259" key="1">
    <source>
        <dbReference type="SMART" id="SM00597"/>
    </source>
</evidence>
<dbReference type="InterPro" id="IPR025398">
    <property type="entry name" value="DUF4371"/>
</dbReference>
<sequence>MRWLEYSIKTDKAFCLVCYLFRDYTENKGGSDEFVTKGFDTWKNPKRLGDHVGLNEAAKNEYKIRLNASIDACRYQLRQGLHFGGHDESVESANRGNFVELVKYIADQNEFVSKVVLENAPKNNQMVSHKIQKELAHCFAEEVIQSIIQELDHDVFCLMVDGSADVSTKEQVAVVFRFVDKKGIVKERYVGLIHVQETSSASLKSAIDSLFAKRGLSMKRLRGQGYDGASNMKGQFNGLRSLILRENSSAYYVHCFAHQLQLVVVAVSKKHFEVSDFFDKISILLNVVGASCKRQDMIREDQLLEYVEREGSDGTKRCQANGLLRYFHTFDFVFYLQLMLLILGLTNDLSKALQDKDHDIFNAMSLVKSTKQQLCKLRENGWDSVIGKVNSFCEKNNTELLIMEEEFVDPKRPRKRSNITNLHYYQVECFYTVLDMQIQEFNDRFDEINTELLGCTASLSPIHSFSQFNQSKLVRLSKFYREDFSSMERVSLEHQLGIYIDNISEDQRFANLEGLGDLARVMVETKKHLSHPLVYRLLKLVLTLHVATATVERSFPSMKIVKTTLRNRMGDEFLNDCMVCYTEKDHFDKVTIDTMVKKFQNMGDRRMTL</sequence>
<evidence type="ECO:0000313" key="2">
    <source>
        <dbReference type="EnsemblPlants" id="Bo01149s010.1"/>
    </source>
</evidence>
<dbReference type="SUPFAM" id="SSF53098">
    <property type="entry name" value="Ribonuclease H-like"/>
    <property type="match status" value="1"/>
</dbReference>
<dbReference type="HOGENOM" id="CLU_006175_5_3_1"/>
<dbReference type="eggNOG" id="ENOG502QSU3">
    <property type="taxonomic scope" value="Eukaryota"/>
</dbReference>
<dbReference type="EnsemblPlants" id="Bo01149s010.1">
    <property type="protein sequence ID" value="Bo01149s010.1"/>
    <property type="gene ID" value="Bo01149s010"/>
</dbReference>
<dbReference type="Proteomes" id="UP000032141">
    <property type="component" value="Unassembled WGS sequence"/>
</dbReference>
<dbReference type="AlphaFoldDB" id="A0A0D2ZTW1"/>
<keyword evidence="3" id="KW-1185">Reference proteome</keyword>
<dbReference type="InterPro" id="IPR008906">
    <property type="entry name" value="HATC_C_dom"/>
</dbReference>
<reference evidence="2" key="1">
    <citation type="journal article" date="2014" name="Genome Biol.">
        <title>Transcriptome and methylome profiling reveals relics of genome dominance in the mesopolyploid Brassica oleracea.</title>
        <authorList>
            <person name="Parkin I.A."/>
            <person name="Koh C."/>
            <person name="Tang H."/>
            <person name="Robinson S.J."/>
            <person name="Kagale S."/>
            <person name="Clarke W.E."/>
            <person name="Town C.D."/>
            <person name="Nixon J."/>
            <person name="Krishnakumar V."/>
            <person name="Bidwell S.L."/>
            <person name="Denoeud F."/>
            <person name="Belcram H."/>
            <person name="Links M.G."/>
            <person name="Just J."/>
            <person name="Clarke C."/>
            <person name="Bender T."/>
            <person name="Huebert T."/>
            <person name="Mason A.S."/>
            <person name="Pires J.C."/>
            <person name="Barker G."/>
            <person name="Moore J."/>
            <person name="Walley P.G."/>
            <person name="Manoli S."/>
            <person name="Batley J."/>
            <person name="Edwards D."/>
            <person name="Nelson M.N."/>
            <person name="Wang X."/>
            <person name="Paterson A.H."/>
            <person name="King G."/>
            <person name="Bancroft I."/>
            <person name="Chalhoub B."/>
            <person name="Sharpe A.G."/>
        </authorList>
    </citation>
    <scope>NUCLEOTIDE SEQUENCE [LARGE SCALE GENOMIC DNA]</scope>
    <source>
        <strain evidence="2">cv. TO1000</strain>
    </source>
</reference>
<dbReference type="GO" id="GO:0046983">
    <property type="term" value="F:protein dimerization activity"/>
    <property type="evidence" value="ECO:0007669"/>
    <property type="project" value="InterPro"/>
</dbReference>
<dbReference type="OMA" id="HEDEAMT"/>
<dbReference type="SMART" id="SM00597">
    <property type="entry name" value="ZnF_TTF"/>
    <property type="match status" value="1"/>
</dbReference>
<dbReference type="STRING" id="109376.A0A0D2ZTW1"/>